<feature type="region of interest" description="Disordered" evidence="1">
    <location>
        <begin position="266"/>
        <end position="349"/>
    </location>
</feature>
<organism evidence="2 3">
    <name type="scientific">Piedraia hortae CBS 480.64</name>
    <dbReference type="NCBI Taxonomy" id="1314780"/>
    <lineage>
        <taxon>Eukaryota</taxon>
        <taxon>Fungi</taxon>
        <taxon>Dikarya</taxon>
        <taxon>Ascomycota</taxon>
        <taxon>Pezizomycotina</taxon>
        <taxon>Dothideomycetes</taxon>
        <taxon>Dothideomycetidae</taxon>
        <taxon>Capnodiales</taxon>
        <taxon>Piedraiaceae</taxon>
        <taxon>Piedraia</taxon>
    </lineage>
</organism>
<evidence type="ECO:0000313" key="2">
    <source>
        <dbReference type="EMBL" id="KAF2857038.1"/>
    </source>
</evidence>
<feature type="compositionally biased region" description="Basic and acidic residues" evidence="1">
    <location>
        <begin position="268"/>
        <end position="288"/>
    </location>
</feature>
<reference evidence="2" key="1">
    <citation type="journal article" date="2020" name="Stud. Mycol.">
        <title>101 Dothideomycetes genomes: a test case for predicting lifestyles and emergence of pathogens.</title>
        <authorList>
            <person name="Haridas S."/>
            <person name="Albert R."/>
            <person name="Binder M."/>
            <person name="Bloem J."/>
            <person name="Labutti K."/>
            <person name="Salamov A."/>
            <person name="Andreopoulos B."/>
            <person name="Baker S."/>
            <person name="Barry K."/>
            <person name="Bills G."/>
            <person name="Bluhm B."/>
            <person name="Cannon C."/>
            <person name="Castanera R."/>
            <person name="Culley D."/>
            <person name="Daum C."/>
            <person name="Ezra D."/>
            <person name="Gonzalez J."/>
            <person name="Henrissat B."/>
            <person name="Kuo A."/>
            <person name="Liang C."/>
            <person name="Lipzen A."/>
            <person name="Lutzoni F."/>
            <person name="Magnuson J."/>
            <person name="Mondo S."/>
            <person name="Nolan M."/>
            <person name="Ohm R."/>
            <person name="Pangilinan J."/>
            <person name="Park H.-J."/>
            <person name="Ramirez L."/>
            <person name="Alfaro M."/>
            <person name="Sun H."/>
            <person name="Tritt A."/>
            <person name="Yoshinaga Y."/>
            <person name="Zwiers L.-H."/>
            <person name="Turgeon B."/>
            <person name="Goodwin S."/>
            <person name="Spatafora J."/>
            <person name="Crous P."/>
            <person name="Grigoriev I."/>
        </authorList>
    </citation>
    <scope>NUCLEOTIDE SEQUENCE</scope>
    <source>
        <strain evidence="2">CBS 480.64</strain>
    </source>
</reference>
<protein>
    <submittedName>
        <fullName evidence="2">Uncharacterized protein</fullName>
    </submittedName>
</protein>
<evidence type="ECO:0000313" key="3">
    <source>
        <dbReference type="Proteomes" id="UP000799421"/>
    </source>
</evidence>
<accession>A0A6A7BR92</accession>
<proteinExistence type="predicted"/>
<dbReference type="AlphaFoldDB" id="A0A6A7BR92"/>
<sequence length="349" mass="37910">MDDPAAHMPGLIANKKERQLVTALSTDPKGMVGKDLVRLLQDTYVFCLEHFAGTEPHALPAEVLKSYTQFEKKIQAWPTGRKGPRAHILAYKAICKDIDEAIRVLDRMADAAHQLANQTNVEDGSPSAPGSWYQEMRNRAAESEWKSIAAECGSVQILPPAMFAVYGNLNEEINGYLGGMAIGNETDDVASVLRQMKSKVLGEKTVRPDGSIEFCIAVPSHKLPGASSATHISGFQSVADLVSWLEQNEAQDGDSVSIVRLVWNVPDSRGDPAGRNKAIAEDNRREAVESPDDNGETKHMIESMENTSSDGGVSGDHKSHTNGDETSGDEHGMTSNEKSDLRMDQVTPV</sequence>
<gene>
    <name evidence="2" type="ORF">K470DRAFT_273627</name>
</gene>
<keyword evidence="3" id="KW-1185">Reference proteome</keyword>
<evidence type="ECO:0000256" key="1">
    <source>
        <dbReference type="SAM" id="MobiDB-lite"/>
    </source>
</evidence>
<dbReference type="EMBL" id="MU006087">
    <property type="protein sequence ID" value="KAF2857038.1"/>
    <property type="molecule type" value="Genomic_DNA"/>
</dbReference>
<name>A0A6A7BR92_9PEZI</name>
<feature type="compositionally biased region" description="Basic and acidic residues" evidence="1">
    <location>
        <begin position="315"/>
        <end position="343"/>
    </location>
</feature>
<dbReference type="Proteomes" id="UP000799421">
    <property type="component" value="Unassembled WGS sequence"/>
</dbReference>